<evidence type="ECO:0000256" key="1">
    <source>
        <dbReference type="ARBA" id="ARBA00023015"/>
    </source>
</evidence>
<dbReference type="SUPFAM" id="SSF46689">
    <property type="entry name" value="Homeodomain-like"/>
    <property type="match status" value="1"/>
</dbReference>
<feature type="domain" description="HTH tetR-type" evidence="5">
    <location>
        <begin position="39"/>
        <end position="99"/>
    </location>
</feature>
<dbReference type="EMBL" id="JBIAQY010000004">
    <property type="protein sequence ID" value="MFF3569073.1"/>
    <property type="molecule type" value="Genomic_DNA"/>
</dbReference>
<protein>
    <submittedName>
        <fullName evidence="6">TetR/AcrR family transcriptional regulator</fullName>
    </submittedName>
</protein>
<dbReference type="PANTHER" id="PTHR30055">
    <property type="entry name" value="HTH-TYPE TRANSCRIPTIONAL REGULATOR RUTR"/>
    <property type="match status" value="1"/>
</dbReference>
<dbReference type="Pfam" id="PF21313">
    <property type="entry name" value="EthR_C"/>
    <property type="match status" value="1"/>
</dbReference>
<dbReference type="Gene3D" id="1.10.357.10">
    <property type="entry name" value="Tetracycline Repressor, domain 2"/>
    <property type="match status" value="1"/>
</dbReference>
<dbReference type="RefSeq" id="WP_306305386.1">
    <property type="nucleotide sequence ID" value="NZ_JBIAQY010000004.1"/>
</dbReference>
<proteinExistence type="predicted"/>
<dbReference type="InterPro" id="IPR050109">
    <property type="entry name" value="HTH-type_TetR-like_transc_reg"/>
</dbReference>
<keyword evidence="7" id="KW-1185">Reference proteome</keyword>
<comment type="caution">
    <text evidence="6">The sequence shown here is derived from an EMBL/GenBank/DDBJ whole genome shotgun (WGS) entry which is preliminary data.</text>
</comment>
<sequence>MAIGKRGVGVREQVIGVVSETVAGQGKSGRAAPRTRRGIRTRTALIEAARKVFERDGYLEAKISDISATAGVASGSFYTYFDGKDEIFAAVVEQVQEEMLHPHVRERSGITDPSALIEAANREYLLSYKRNARLMAVFEQVAQVDENFRRMRIERSRAFVQRNARMIRALQRSGRAAADLDPTITAHALSGMVSRMAYLVFVLDQRIPFEKLVETLTALWVNALRIEPE</sequence>
<dbReference type="InterPro" id="IPR001647">
    <property type="entry name" value="HTH_TetR"/>
</dbReference>
<dbReference type="PROSITE" id="PS50977">
    <property type="entry name" value="HTH_TETR_2"/>
    <property type="match status" value="1"/>
</dbReference>
<dbReference type="SUPFAM" id="SSF48498">
    <property type="entry name" value="Tetracyclin repressor-like, C-terminal domain"/>
    <property type="match status" value="1"/>
</dbReference>
<dbReference type="Pfam" id="PF00440">
    <property type="entry name" value="TetR_N"/>
    <property type="match status" value="1"/>
</dbReference>
<evidence type="ECO:0000256" key="3">
    <source>
        <dbReference type="ARBA" id="ARBA00023163"/>
    </source>
</evidence>
<keyword evidence="3" id="KW-0804">Transcription</keyword>
<keyword evidence="2 4" id="KW-0238">DNA-binding</keyword>
<reference evidence="6 7" key="1">
    <citation type="submission" date="2024-10" db="EMBL/GenBank/DDBJ databases">
        <title>The Natural Products Discovery Center: Release of the First 8490 Sequenced Strains for Exploring Actinobacteria Biosynthetic Diversity.</title>
        <authorList>
            <person name="Kalkreuter E."/>
            <person name="Kautsar S.A."/>
            <person name="Yang D."/>
            <person name="Bader C.D."/>
            <person name="Teijaro C.N."/>
            <person name="Fluegel L."/>
            <person name="Davis C.M."/>
            <person name="Simpson J.R."/>
            <person name="Lauterbach L."/>
            <person name="Steele A.D."/>
            <person name="Gui C."/>
            <person name="Meng S."/>
            <person name="Li G."/>
            <person name="Viehrig K."/>
            <person name="Ye F."/>
            <person name="Su P."/>
            <person name="Kiefer A.F."/>
            <person name="Nichols A."/>
            <person name="Cepeda A.J."/>
            <person name="Yan W."/>
            <person name="Fan B."/>
            <person name="Jiang Y."/>
            <person name="Adhikari A."/>
            <person name="Zheng C.-J."/>
            <person name="Schuster L."/>
            <person name="Cowan T.M."/>
            <person name="Smanski M.J."/>
            <person name="Chevrette M.G."/>
            <person name="De Carvalho L.P.S."/>
            <person name="Shen B."/>
        </authorList>
    </citation>
    <scope>NUCLEOTIDE SEQUENCE [LARGE SCALE GENOMIC DNA]</scope>
    <source>
        <strain evidence="6 7">NPDC002593</strain>
    </source>
</reference>
<accession>A0ABW6RYG5</accession>
<dbReference type="InterPro" id="IPR036271">
    <property type="entry name" value="Tet_transcr_reg_TetR-rel_C_sf"/>
</dbReference>
<dbReference type="Gene3D" id="1.10.10.60">
    <property type="entry name" value="Homeodomain-like"/>
    <property type="match status" value="1"/>
</dbReference>
<name>A0ABW6RYG5_9NOCA</name>
<keyword evidence="1" id="KW-0805">Transcription regulation</keyword>
<evidence type="ECO:0000256" key="2">
    <source>
        <dbReference type="ARBA" id="ARBA00023125"/>
    </source>
</evidence>
<feature type="DNA-binding region" description="H-T-H motif" evidence="4">
    <location>
        <begin position="62"/>
        <end position="81"/>
    </location>
</feature>
<dbReference type="PRINTS" id="PR00455">
    <property type="entry name" value="HTHTETR"/>
</dbReference>
<dbReference type="InterPro" id="IPR049397">
    <property type="entry name" value="EthR_C"/>
</dbReference>
<dbReference type="InterPro" id="IPR009057">
    <property type="entry name" value="Homeodomain-like_sf"/>
</dbReference>
<evidence type="ECO:0000313" key="7">
    <source>
        <dbReference type="Proteomes" id="UP001601992"/>
    </source>
</evidence>
<evidence type="ECO:0000313" key="6">
    <source>
        <dbReference type="EMBL" id="MFF3569073.1"/>
    </source>
</evidence>
<organism evidence="6 7">
    <name type="scientific">Nocardia jiangxiensis</name>
    <dbReference type="NCBI Taxonomy" id="282685"/>
    <lineage>
        <taxon>Bacteria</taxon>
        <taxon>Bacillati</taxon>
        <taxon>Actinomycetota</taxon>
        <taxon>Actinomycetes</taxon>
        <taxon>Mycobacteriales</taxon>
        <taxon>Nocardiaceae</taxon>
        <taxon>Nocardia</taxon>
    </lineage>
</organism>
<dbReference type="PANTHER" id="PTHR30055:SF234">
    <property type="entry name" value="HTH-TYPE TRANSCRIPTIONAL REGULATOR BETI"/>
    <property type="match status" value="1"/>
</dbReference>
<gene>
    <name evidence="6" type="ORF">ACFYXQ_14975</name>
</gene>
<evidence type="ECO:0000259" key="5">
    <source>
        <dbReference type="PROSITE" id="PS50977"/>
    </source>
</evidence>
<evidence type="ECO:0000256" key="4">
    <source>
        <dbReference type="PROSITE-ProRule" id="PRU00335"/>
    </source>
</evidence>
<dbReference type="Proteomes" id="UP001601992">
    <property type="component" value="Unassembled WGS sequence"/>
</dbReference>